<name>A0ABX5XTP4_9BACT</name>
<gene>
    <name evidence="2" type="ORF">TBK1r_43680</name>
</gene>
<keyword evidence="3" id="KW-1185">Reference proteome</keyword>
<proteinExistence type="predicted"/>
<evidence type="ECO:0000256" key="1">
    <source>
        <dbReference type="SAM" id="MobiDB-lite"/>
    </source>
</evidence>
<evidence type="ECO:0000313" key="2">
    <source>
        <dbReference type="EMBL" id="QDV85388.1"/>
    </source>
</evidence>
<feature type="compositionally biased region" description="Basic and acidic residues" evidence="1">
    <location>
        <begin position="204"/>
        <end position="215"/>
    </location>
</feature>
<sequence>MLHKIDDSPLRDALLKLVEVQRMLVEKLCALPKDSPVTLDWLKTDVWPAPIDPDWIEKFWKNDKGRRKAWIEDVAKADVPEKQEILRLMEEQLDYANLYVSPPRRSLTQTDKAFWTSTPAREAIKNLMVSFYSPWLGANQGYPAAMLGAVGTVTRLEYLKDARPILCPYCDTKLQSTEVDHFLPKSAFPFLSVHPDNFVPSCHDSNEASEHKGDDPPLDWDAPNQADNYFHPRLRPARSAGIDHFSLSFRDTTKRLRLTLMATDPAETVRVENLDSMFKLSVFWGNGLETHVQDVQEEVVGHFQAENLIPDDVAIRDYLRQQAITKKKRIGTWALALYDAALYEFVANDDELVSGTVLRFAMT</sequence>
<dbReference type="Gene3D" id="1.10.30.50">
    <property type="match status" value="1"/>
</dbReference>
<organism evidence="2 3">
    <name type="scientific">Stieleria magnilauensis</name>
    <dbReference type="NCBI Taxonomy" id="2527963"/>
    <lineage>
        <taxon>Bacteria</taxon>
        <taxon>Pseudomonadati</taxon>
        <taxon>Planctomycetota</taxon>
        <taxon>Planctomycetia</taxon>
        <taxon>Pirellulales</taxon>
        <taxon>Pirellulaceae</taxon>
        <taxon>Stieleria</taxon>
    </lineage>
</organism>
<evidence type="ECO:0008006" key="4">
    <source>
        <dbReference type="Google" id="ProtNLM"/>
    </source>
</evidence>
<dbReference type="Proteomes" id="UP000318081">
    <property type="component" value="Chromosome"/>
</dbReference>
<dbReference type="RefSeq" id="WP_145214937.1">
    <property type="nucleotide sequence ID" value="NZ_CP036432.1"/>
</dbReference>
<reference evidence="2 3" key="1">
    <citation type="submission" date="2019-02" db="EMBL/GenBank/DDBJ databases">
        <title>Deep-cultivation of Planctomycetes and their phenomic and genomic characterization uncovers novel biology.</title>
        <authorList>
            <person name="Wiegand S."/>
            <person name="Jogler M."/>
            <person name="Boedeker C."/>
            <person name="Pinto D."/>
            <person name="Vollmers J."/>
            <person name="Rivas-Marin E."/>
            <person name="Kohn T."/>
            <person name="Peeters S.H."/>
            <person name="Heuer A."/>
            <person name="Rast P."/>
            <person name="Oberbeckmann S."/>
            <person name="Bunk B."/>
            <person name="Jeske O."/>
            <person name="Meyerdierks A."/>
            <person name="Storesund J.E."/>
            <person name="Kallscheuer N."/>
            <person name="Luecker S."/>
            <person name="Lage O.M."/>
            <person name="Pohl T."/>
            <person name="Merkel B.J."/>
            <person name="Hornburger P."/>
            <person name="Mueller R.-W."/>
            <person name="Bruemmer F."/>
            <person name="Labrenz M."/>
            <person name="Spormann A.M."/>
            <person name="Op den Camp H."/>
            <person name="Overmann J."/>
            <person name="Amann R."/>
            <person name="Jetten M.S.M."/>
            <person name="Mascher T."/>
            <person name="Medema M.H."/>
            <person name="Devos D.P."/>
            <person name="Kaster A.-K."/>
            <person name="Ovreas L."/>
            <person name="Rohde M."/>
            <person name="Galperin M.Y."/>
            <person name="Jogler C."/>
        </authorList>
    </citation>
    <scope>NUCLEOTIDE SEQUENCE [LARGE SCALE GENOMIC DNA]</scope>
    <source>
        <strain evidence="2 3">TBK1r</strain>
    </source>
</reference>
<accession>A0ABX5XTP4</accession>
<protein>
    <recommendedName>
        <fullName evidence="4">HNH nuclease domain-containing protein</fullName>
    </recommendedName>
</protein>
<feature type="region of interest" description="Disordered" evidence="1">
    <location>
        <begin position="201"/>
        <end position="220"/>
    </location>
</feature>
<evidence type="ECO:0000313" key="3">
    <source>
        <dbReference type="Proteomes" id="UP000318081"/>
    </source>
</evidence>
<dbReference type="EMBL" id="CP036432">
    <property type="protein sequence ID" value="QDV85388.1"/>
    <property type="molecule type" value="Genomic_DNA"/>
</dbReference>